<accession>A0A9W7D2G5</accession>
<keyword evidence="2" id="KW-1185">Reference proteome</keyword>
<evidence type="ECO:0000313" key="2">
    <source>
        <dbReference type="Proteomes" id="UP001165121"/>
    </source>
</evidence>
<name>A0A9W7D2G5_9STRA</name>
<proteinExistence type="predicted"/>
<comment type="caution">
    <text evidence="1">The sequence shown here is derived from an EMBL/GenBank/DDBJ whole genome shotgun (WGS) entry which is preliminary data.</text>
</comment>
<dbReference type="EMBL" id="BSXT01002787">
    <property type="protein sequence ID" value="GMF50902.1"/>
    <property type="molecule type" value="Genomic_DNA"/>
</dbReference>
<protein>
    <submittedName>
        <fullName evidence="1">Unnamed protein product</fullName>
    </submittedName>
</protein>
<reference evidence="1" key="1">
    <citation type="submission" date="2023-04" db="EMBL/GenBank/DDBJ databases">
        <title>Phytophthora fragariaefolia NBRC 109709.</title>
        <authorList>
            <person name="Ichikawa N."/>
            <person name="Sato H."/>
            <person name="Tonouchi N."/>
        </authorList>
    </citation>
    <scope>NUCLEOTIDE SEQUENCE</scope>
    <source>
        <strain evidence="1">NBRC 109709</strain>
    </source>
</reference>
<sequence length="190" mass="21153">MEVGVTRNCQMEMHQSRISDGVTACSSNSRPCISSVGEIPRNIAEADALQWGNRSEWREQNPGTNEAMTSDEINAVVNKYWSFAVVETLSSIWRARVDFIYNTTSPRSGTNDRDALFWARLQTGFDVEASTFALDLESAEEWAIAMNMMKHLREARLGGPEAQFRSPPQTAQFIGFFDAGKPGSGGEEVY</sequence>
<organism evidence="1 2">
    <name type="scientific">Phytophthora fragariaefolia</name>
    <dbReference type="NCBI Taxonomy" id="1490495"/>
    <lineage>
        <taxon>Eukaryota</taxon>
        <taxon>Sar</taxon>
        <taxon>Stramenopiles</taxon>
        <taxon>Oomycota</taxon>
        <taxon>Peronosporomycetes</taxon>
        <taxon>Peronosporales</taxon>
        <taxon>Peronosporaceae</taxon>
        <taxon>Phytophthora</taxon>
    </lineage>
</organism>
<evidence type="ECO:0000313" key="1">
    <source>
        <dbReference type="EMBL" id="GMF50902.1"/>
    </source>
</evidence>
<dbReference type="AlphaFoldDB" id="A0A9W7D2G5"/>
<dbReference type="OrthoDB" id="10633144at2759"/>
<dbReference type="Proteomes" id="UP001165121">
    <property type="component" value="Unassembled WGS sequence"/>
</dbReference>
<gene>
    <name evidence="1" type="ORF">Pfra01_002042000</name>
</gene>